<organism evidence="2 3">
    <name type="scientific">Canavalia gladiata</name>
    <name type="common">Sword bean</name>
    <name type="synonym">Dolichos gladiatus</name>
    <dbReference type="NCBI Taxonomy" id="3824"/>
    <lineage>
        <taxon>Eukaryota</taxon>
        <taxon>Viridiplantae</taxon>
        <taxon>Streptophyta</taxon>
        <taxon>Embryophyta</taxon>
        <taxon>Tracheophyta</taxon>
        <taxon>Spermatophyta</taxon>
        <taxon>Magnoliopsida</taxon>
        <taxon>eudicotyledons</taxon>
        <taxon>Gunneridae</taxon>
        <taxon>Pentapetalae</taxon>
        <taxon>rosids</taxon>
        <taxon>fabids</taxon>
        <taxon>Fabales</taxon>
        <taxon>Fabaceae</taxon>
        <taxon>Papilionoideae</taxon>
        <taxon>50 kb inversion clade</taxon>
        <taxon>NPAAA clade</taxon>
        <taxon>indigoferoid/millettioid clade</taxon>
        <taxon>Phaseoleae</taxon>
        <taxon>Canavalia</taxon>
    </lineage>
</organism>
<dbReference type="Proteomes" id="UP001367508">
    <property type="component" value="Unassembled WGS sequence"/>
</dbReference>
<feature type="transmembrane region" description="Helical" evidence="1">
    <location>
        <begin position="50"/>
        <end position="69"/>
    </location>
</feature>
<name>A0AAN9LP42_CANGL</name>
<gene>
    <name evidence="2" type="ORF">VNO77_19844</name>
</gene>
<evidence type="ECO:0000256" key="1">
    <source>
        <dbReference type="SAM" id="Phobius"/>
    </source>
</evidence>
<protein>
    <recommendedName>
        <fullName evidence="4">Transmembrane protein</fullName>
    </recommendedName>
</protein>
<accession>A0AAN9LP42</accession>
<sequence>MPLFISPLHLVTMDHPLQFANSLKKREHKPNKAVPYHRSVTSQSVRGPKVSLSGFYFCLALILLCSITMGPTRKIVFHPRLALLVPLSCTVFHVFALHFVRKRQFNSEKNADTLPILEALTLFIPGEPFRL</sequence>
<keyword evidence="1" id="KW-1133">Transmembrane helix</keyword>
<feature type="transmembrane region" description="Helical" evidence="1">
    <location>
        <begin position="81"/>
        <end position="100"/>
    </location>
</feature>
<dbReference type="AlphaFoldDB" id="A0AAN9LP42"/>
<reference evidence="2 3" key="1">
    <citation type="submission" date="2024-01" db="EMBL/GenBank/DDBJ databases">
        <title>The genomes of 5 underutilized Papilionoideae crops provide insights into root nodulation and disease resistanc.</title>
        <authorList>
            <person name="Jiang F."/>
        </authorList>
    </citation>
    <scope>NUCLEOTIDE SEQUENCE [LARGE SCALE GENOMIC DNA]</scope>
    <source>
        <strain evidence="2">LVBAO_FW01</strain>
        <tissue evidence="2">Leaves</tissue>
    </source>
</reference>
<proteinExistence type="predicted"/>
<evidence type="ECO:0000313" key="3">
    <source>
        <dbReference type="Proteomes" id="UP001367508"/>
    </source>
</evidence>
<comment type="caution">
    <text evidence="2">The sequence shown here is derived from an EMBL/GenBank/DDBJ whole genome shotgun (WGS) entry which is preliminary data.</text>
</comment>
<evidence type="ECO:0000313" key="2">
    <source>
        <dbReference type="EMBL" id="KAK7339191.1"/>
    </source>
</evidence>
<keyword evidence="1" id="KW-0812">Transmembrane</keyword>
<keyword evidence="1" id="KW-0472">Membrane</keyword>
<evidence type="ECO:0008006" key="4">
    <source>
        <dbReference type="Google" id="ProtNLM"/>
    </source>
</evidence>
<keyword evidence="3" id="KW-1185">Reference proteome</keyword>
<dbReference type="EMBL" id="JAYMYQ010000004">
    <property type="protein sequence ID" value="KAK7339191.1"/>
    <property type="molecule type" value="Genomic_DNA"/>
</dbReference>